<dbReference type="PANTHER" id="PTHR21255">
    <property type="entry name" value="T-COMPLEX-ASSOCIATED-TESTIS-EXPRESSED 1/ DYNEIN LIGHT CHAIN"/>
    <property type="match status" value="1"/>
</dbReference>
<name>A0A2G8LR91_STIJA</name>
<sequence length="140" mass="16577">MWWKYRRPNEEPDSTTPDYDSLHWNKFRTEPVDKERFSIKKMEQYMSEILERFLTMEQYNPKRASVSAKQIAEDIKDSAKSLGFKRYKLISRVDIGSRQTQDIQVASKFLWNANTDNFASATYENDTMFAVATVFAVYMD</sequence>
<dbReference type="Proteomes" id="UP000230750">
    <property type="component" value="Unassembled WGS sequence"/>
</dbReference>
<keyword evidence="3" id="KW-1185">Reference proteome</keyword>
<dbReference type="PANTHER" id="PTHR21255:SF27">
    <property type="entry name" value="DYNEIN LIGHT CHAIN TCTEX-TYPE PROTEIN 2"/>
    <property type="match status" value="1"/>
</dbReference>
<dbReference type="GO" id="GO:0045505">
    <property type="term" value="F:dynein intermediate chain binding"/>
    <property type="evidence" value="ECO:0007669"/>
    <property type="project" value="TreeGrafter"/>
</dbReference>
<dbReference type="GO" id="GO:0005868">
    <property type="term" value="C:cytoplasmic dynein complex"/>
    <property type="evidence" value="ECO:0007669"/>
    <property type="project" value="TreeGrafter"/>
</dbReference>
<protein>
    <submittedName>
        <fullName evidence="2">Putative tctex1 domain-containing protein 1-like</fullName>
    </submittedName>
</protein>
<dbReference type="EMBL" id="MRZV01000005">
    <property type="protein sequence ID" value="PIK62783.1"/>
    <property type="molecule type" value="Genomic_DNA"/>
</dbReference>
<dbReference type="GO" id="GO:0005737">
    <property type="term" value="C:cytoplasm"/>
    <property type="evidence" value="ECO:0007669"/>
    <property type="project" value="TreeGrafter"/>
</dbReference>
<dbReference type="InterPro" id="IPR005334">
    <property type="entry name" value="Tctex-1-like"/>
</dbReference>
<accession>A0A2G8LR91</accession>
<dbReference type="GO" id="GO:0007018">
    <property type="term" value="P:microtubule-based movement"/>
    <property type="evidence" value="ECO:0007669"/>
    <property type="project" value="TreeGrafter"/>
</dbReference>
<comment type="caution">
    <text evidence="2">The sequence shown here is derived from an EMBL/GenBank/DDBJ whole genome shotgun (WGS) entry which is preliminary data.</text>
</comment>
<proteinExistence type="inferred from homology"/>
<dbReference type="OrthoDB" id="10248487at2759"/>
<dbReference type="Pfam" id="PF03645">
    <property type="entry name" value="Tctex-1"/>
    <property type="match status" value="1"/>
</dbReference>
<dbReference type="CDD" id="cd21451">
    <property type="entry name" value="DLC-like_TCTEX1D"/>
    <property type="match status" value="1"/>
</dbReference>
<evidence type="ECO:0000313" key="2">
    <source>
        <dbReference type="EMBL" id="PIK62783.1"/>
    </source>
</evidence>
<dbReference type="STRING" id="307972.A0A2G8LR91"/>
<evidence type="ECO:0000313" key="3">
    <source>
        <dbReference type="Proteomes" id="UP000230750"/>
    </source>
</evidence>
<organism evidence="2 3">
    <name type="scientific">Stichopus japonicus</name>
    <name type="common">Sea cucumber</name>
    <dbReference type="NCBI Taxonomy" id="307972"/>
    <lineage>
        <taxon>Eukaryota</taxon>
        <taxon>Metazoa</taxon>
        <taxon>Echinodermata</taxon>
        <taxon>Eleutherozoa</taxon>
        <taxon>Echinozoa</taxon>
        <taxon>Holothuroidea</taxon>
        <taxon>Aspidochirotacea</taxon>
        <taxon>Aspidochirotida</taxon>
        <taxon>Stichopodidae</taxon>
        <taxon>Apostichopus</taxon>
    </lineage>
</organism>
<reference evidence="2 3" key="1">
    <citation type="journal article" date="2017" name="PLoS Biol.">
        <title>The sea cucumber genome provides insights into morphological evolution and visceral regeneration.</title>
        <authorList>
            <person name="Zhang X."/>
            <person name="Sun L."/>
            <person name="Yuan J."/>
            <person name="Sun Y."/>
            <person name="Gao Y."/>
            <person name="Zhang L."/>
            <person name="Li S."/>
            <person name="Dai H."/>
            <person name="Hamel J.F."/>
            <person name="Liu C."/>
            <person name="Yu Y."/>
            <person name="Liu S."/>
            <person name="Lin W."/>
            <person name="Guo K."/>
            <person name="Jin S."/>
            <person name="Xu P."/>
            <person name="Storey K.B."/>
            <person name="Huan P."/>
            <person name="Zhang T."/>
            <person name="Zhou Y."/>
            <person name="Zhang J."/>
            <person name="Lin C."/>
            <person name="Li X."/>
            <person name="Xing L."/>
            <person name="Huo D."/>
            <person name="Sun M."/>
            <person name="Wang L."/>
            <person name="Mercier A."/>
            <person name="Li F."/>
            <person name="Yang H."/>
            <person name="Xiang J."/>
        </authorList>
    </citation>
    <scope>NUCLEOTIDE SEQUENCE [LARGE SCALE GENOMIC DNA]</scope>
    <source>
        <strain evidence="2">Shaxun</strain>
        <tissue evidence="2">Muscle</tissue>
    </source>
</reference>
<gene>
    <name evidence="2" type="ORF">BSL78_00234</name>
</gene>
<dbReference type="Gene3D" id="3.30.1140.40">
    <property type="entry name" value="Tctex-1"/>
    <property type="match status" value="1"/>
</dbReference>
<dbReference type="InterPro" id="IPR038586">
    <property type="entry name" value="Tctex-1-like_sf"/>
</dbReference>
<evidence type="ECO:0000256" key="1">
    <source>
        <dbReference type="ARBA" id="ARBA00005361"/>
    </source>
</evidence>
<dbReference type="AlphaFoldDB" id="A0A2G8LR91"/>
<comment type="similarity">
    <text evidence="1">Belongs to the dynein light chain Tctex-type family.</text>
</comment>